<feature type="region of interest" description="Disordered" evidence="1">
    <location>
        <begin position="144"/>
        <end position="169"/>
    </location>
</feature>
<protein>
    <submittedName>
        <fullName evidence="2">Uncharacterized protein</fullName>
    </submittedName>
</protein>
<proteinExistence type="predicted"/>
<feature type="compositionally biased region" description="Basic residues" evidence="1">
    <location>
        <begin position="297"/>
        <end position="311"/>
    </location>
</feature>
<keyword evidence="3" id="KW-1185">Reference proteome</keyword>
<evidence type="ECO:0000313" key="2">
    <source>
        <dbReference type="EMBL" id="KAJ1148457.1"/>
    </source>
</evidence>
<dbReference type="AlphaFoldDB" id="A0AAV7R9U4"/>
<dbReference type="Proteomes" id="UP001066276">
    <property type="component" value="Chromosome 5"/>
</dbReference>
<feature type="region of interest" description="Disordered" evidence="1">
    <location>
        <begin position="26"/>
        <end position="123"/>
    </location>
</feature>
<dbReference type="EMBL" id="JANPWB010000009">
    <property type="protein sequence ID" value="KAJ1148457.1"/>
    <property type="molecule type" value="Genomic_DNA"/>
</dbReference>
<accession>A0AAV7R9U4</accession>
<feature type="compositionally biased region" description="Basic and acidic residues" evidence="1">
    <location>
        <begin position="145"/>
        <end position="157"/>
    </location>
</feature>
<feature type="region of interest" description="Disordered" evidence="1">
    <location>
        <begin position="288"/>
        <end position="311"/>
    </location>
</feature>
<feature type="compositionally biased region" description="Low complexity" evidence="1">
    <location>
        <begin position="42"/>
        <end position="54"/>
    </location>
</feature>
<organism evidence="2 3">
    <name type="scientific">Pleurodeles waltl</name>
    <name type="common">Iberian ribbed newt</name>
    <dbReference type="NCBI Taxonomy" id="8319"/>
    <lineage>
        <taxon>Eukaryota</taxon>
        <taxon>Metazoa</taxon>
        <taxon>Chordata</taxon>
        <taxon>Craniata</taxon>
        <taxon>Vertebrata</taxon>
        <taxon>Euteleostomi</taxon>
        <taxon>Amphibia</taxon>
        <taxon>Batrachia</taxon>
        <taxon>Caudata</taxon>
        <taxon>Salamandroidea</taxon>
        <taxon>Salamandridae</taxon>
        <taxon>Pleurodelinae</taxon>
        <taxon>Pleurodeles</taxon>
    </lineage>
</organism>
<name>A0AAV7R9U4_PLEWA</name>
<reference evidence="2" key="1">
    <citation type="journal article" date="2022" name="bioRxiv">
        <title>Sequencing and chromosome-scale assembly of the giantPleurodeles waltlgenome.</title>
        <authorList>
            <person name="Brown T."/>
            <person name="Elewa A."/>
            <person name="Iarovenko S."/>
            <person name="Subramanian E."/>
            <person name="Araus A.J."/>
            <person name="Petzold A."/>
            <person name="Susuki M."/>
            <person name="Suzuki K.-i.T."/>
            <person name="Hayashi T."/>
            <person name="Toyoda A."/>
            <person name="Oliveira C."/>
            <person name="Osipova E."/>
            <person name="Leigh N.D."/>
            <person name="Simon A."/>
            <person name="Yun M.H."/>
        </authorList>
    </citation>
    <scope>NUCLEOTIDE SEQUENCE</scope>
    <source>
        <strain evidence="2">20211129_DDA</strain>
        <tissue evidence="2">Liver</tissue>
    </source>
</reference>
<gene>
    <name evidence="2" type="ORF">NDU88_001292</name>
</gene>
<sequence>MGGGAGSKPPRFRVVGAPEVSRGFLSVSPLGRGGGHVLLPVRGPKGAPPGGARPQLLRFFTPPPRQQRGVISSDTGGGGRRATQGSAGPSDGPTALPQRGPPATAHPPHLRSSRTELQSTLRRKMAAAVPDALLLFAGLPSRPSECLRSRRQEEKGSRSGGRARTLPPPCRPLCHAHTLFVTSLPASQVAASHERVKPYVSATFKKKKHRENTVTLFVAEQDKKRHCSNRRRNPCPWRAANARGRSTFGFERAGVSTKEDQFSQRGLVIEEDGQTGVAAERAGILDPATHKFEQTHMSRRRKTRQLRQHYS</sequence>
<comment type="caution">
    <text evidence="2">The sequence shown here is derived from an EMBL/GenBank/DDBJ whole genome shotgun (WGS) entry which is preliminary data.</text>
</comment>
<evidence type="ECO:0000256" key="1">
    <source>
        <dbReference type="SAM" id="MobiDB-lite"/>
    </source>
</evidence>
<evidence type="ECO:0000313" key="3">
    <source>
        <dbReference type="Proteomes" id="UP001066276"/>
    </source>
</evidence>